<evidence type="ECO:0000256" key="1">
    <source>
        <dbReference type="SAM" id="MobiDB-lite"/>
    </source>
</evidence>
<protein>
    <submittedName>
        <fullName evidence="2">Uncharacterized protein</fullName>
    </submittedName>
</protein>
<keyword evidence="3" id="KW-1185">Reference proteome</keyword>
<accession>A0ABT4RJY9</accession>
<feature type="region of interest" description="Disordered" evidence="1">
    <location>
        <begin position="1"/>
        <end position="26"/>
    </location>
</feature>
<dbReference type="Proteomes" id="UP001147700">
    <property type="component" value="Unassembled WGS sequence"/>
</dbReference>
<organism evidence="2 3">
    <name type="scientific">Solirubrobacter deserti</name>
    <dbReference type="NCBI Taxonomy" id="2282478"/>
    <lineage>
        <taxon>Bacteria</taxon>
        <taxon>Bacillati</taxon>
        <taxon>Actinomycetota</taxon>
        <taxon>Thermoleophilia</taxon>
        <taxon>Solirubrobacterales</taxon>
        <taxon>Solirubrobacteraceae</taxon>
        <taxon>Solirubrobacter</taxon>
    </lineage>
</organism>
<dbReference type="EMBL" id="JAPCID010000019">
    <property type="protein sequence ID" value="MDA0138856.1"/>
    <property type="molecule type" value="Genomic_DNA"/>
</dbReference>
<gene>
    <name evidence="2" type="ORF">OJ962_15240</name>
</gene>
<reference evidence="2" key="1">
    <citation type="submission" date="2022-10" db="EMBL/GenBank/DDBJ databases">
        <title>The WGS of Solirubrobacter sp. CPCC 204708.</title>
        <authorList>
            <person name="Jiang Z."/>
        </authorList>
    </citation>
    <scope>NUCLEOTIDE SEQUENCE</scope>
    <source>
        <strain evidence="2">CPCC 204708</strain>
    </source>
</reference>
<comment type="caution">
    <text evidence="2">The sequence shown here is derived from an EMBL/GenBank/DDBJ whole genome shotgun (WGS) entry which is preliminary data.</text>
</comment>
<name>A0ABT4RJY9_9ACTN</name>
<sequence>MRADPWRAERARDEQQEGRTAPRGETAVLDPVRPGLAPHSLLALQQGAGNAAVSRMLARFKAPDATASVGGDGRDVTYLPGPAAAENDTLAPGDKGWTLQMLEAVPAASGRSLAYYQDSHLSTVRPHVATLDAQIRTRSGHEQQAREEAGDATFPHFTQVWTERATDCGKHVEQLIGDRATEQRLCERFNAGVPRANQMFVSLARLEAMQEMLGVSSPEAMSTAVIDSLKEAQAVAEKTQLKGSAGALSVPAADQQVADATGELTVAQTTMAAAWTGVQRTLVLDRAAEVQQEGAADAQRQSQIETNIGTWKQVGQAIDVSMAVMGVGVTGATEGGGLRGAMDGVGAPGVSRDPLTFSLTVGEGGVPAGAQEAYAAASGATGLSVPTSAGDVMETAAQIYYFDELKKIRRHLQTLENEVAGHRAVAESLGVSQALQTFSAAVDAFEHHARALKNRLHARQGAYLLLGQQLDEAAQRDPKAARSAPGKGKERFATVMTVTSAVREVLAMGNGARAGFGTDAAGLQQQVAQIVAHRERPVHGYQRFRFPDEEAEPLVSAIEQLRTFEGNFAALEAALGGIETQARTMMTALGRGEESAAAY</sequence>
<feature type="compositionally biased region" description="Basic and acidic residues" evidence="1">
    <location>
        <begin position="1"/>
        <end position="22"/>
    </location>
</feature>
<proteinExistence type="predicted"/>
<dbReference type="RefSeq" id="WP_202953429.1">
    <property type="nucleotide sequence ID" value="NZ_JAPCID010000019.1"/>
</dbReference>
<evidence type="ECO:0000313" key="3">
    <source>
        <dbReference type="Proteomes" id="UP001147700"/>
    </source>
</evidence>
<evidence type="ECO:0000313" key="2">
    <source>
        <dbReference type="EMBL" id="MDA0138856.1"/>
    </source>
</evidence>